<dbReference type="EMBL" id="SUMG01000008">
    <property type="protein sequence ID" value="NBG88459.1"/>
    <property type="molecule type" value="Genomic_DNA"/>
</dbReference>
<evidence type="ECO:0000313" key="9">
    <source>
        <dbReference type="EMBL" id="NBG88459.1"/>
    </source>
</evidence>
<evidence type="ECO:0000256" key="7">
    <source>
        <dbReference type="ARBA" id="ARBA00023136"/>
    </source>
</evidence>
<dbReference type="PANTHER" id="PTHR21716:SF53">
    <property type="entry name" value="PERMEASE PERM-RELATED"/>
    <property type="match status" value="1"/>
</dbReference>
<keyword evidence="3" id="KW-0813">Transport</keyword>
<feature type="transmembrane region" description="Helical" evidence="8">
    <location>
        <begin position="245"/>
        <end position="264"/>
    </location>
</feature>
<dbReference type="PANTHER" id="PTHR21716">
    <property type="entry name" value="TRANSMEMBRANE PROTEIN"/>
    <property type="match status" value="1"/>
</dbReference>
<gene>
    <name evidence="9" type="ORF">ISALK_08085</name>
</gene>
<evidence type="ECO:0000256" key="2">
    <source>
        <dbReference type="ARBA" id="ARBA00009773"/>
    </source>
</evidence>
<reference evidence="9 10" key="1">
    <citation type="submission" date="2019-04" db="EMBL/GenBank/DDBJ databases">
        <title>Isachenkonia alkalipeptolytica gen. nov. sp. nov. a new anaerobic, alkiliphilic organothrophic bacterium capable to reduce synthesized ferrihydrite isolated from a soda lake.</title>
        <authorList>
            <person name="Toshchakov S.V."/>
            <person name="Zavarzina D.G."/>
            <person name="Zhilina T.N."/>
            <person name="Kostrikina N.A."/>
            <person name="Kublanov I.V."/>
        </authorList>
    </citation>
    <scope>NUCLEOTIDE SEQUENCE [LARGE SCALE GENOMIC DNA]</scope>
    <source>
        <strain evidence="9 10">Z-1701</strain>
    </source>
</reference>
<comment type="similarity">
    <text evidence="2">Belongs to the autoinducer-2 exporter (AI-2E) (TC 2.A.86) family.</text>
</comment>
<dbReference type="InterPro" id="IPR002549">
    <property type="entry name" value="AI-2E-like"/>
</dbReference>
<keyword evidence="10" id="KW-1185">Reference proteome</keyword>
<evidence type="ECO:0000256" key="1">
    <source>
        <dbReference type="ARBA" id="ARBA00004651"/>
    </source>
</evidence>
<feature type="transmembrane region" description="Helical" evidence="8">
    <location>
        <begin position="12"/>
        <end position="29"/>
    </location>
</feature>
<sequence length="367" mass="41067">MIEKFYSIGKNILILFLIIYIGSLIAWVFNPIRVAFQTLFVPLILAGLLFYLLRPFVNLLNKKMPRGISILMIYLLFLGIIILSLALVGPVLQSQVMGLANNIPQIVEGIQEWFLEIDLFNRISQLQQEEFLDIDGYIDSAMETLNNWGRGVLTGMGSFIGSVASAVFTLILLPIVLFYVLKDSKKFQDIFVKMFQQNQQSEVREVLKDVDRALSSYIQGQGLVCLFVGILCLIAFLIIGLDYALLLAIIAGLTNIIPFFGPWIGSVPAVIVALFLSPLTALFTVLAIIIIQQIESNLISPQIIGKKLNLHPLVIIFLILIAGQLVGLIGMIFVVPLFASVRVLFTHGRKIWKIKKNPIKKFPGYEE</sequence>
<evidence type="ECO:0000256" key="4">
    <source>
        <dbReference type="ARBA" id="ARBA00022475"/>
    </source>
</evidence>
<proteinExistence type="inferred from homology"/>
<feature type="transmembrane region" description="Helical" evidence="8">
    <location>
        <begin position="222"/>
        <end position="239"/>
    </location>
</feature>
<keyword evidence="4" id="KW-1003">Cell membrane</keyword>
<evidence type="ECO:0000256" key="8">
    <source>
        <dbReference type="SAM" id="Phobius"/>
    </source>
</evidence>
<name>A0AA43XLI6_9CLOT</name>
<dbReference type="GO" id="GO:0055085">
    <property type="term" value="P:transmembrane transport"/>
    <property type="evidence" value="ECO:0007669"/>
    <property type="project" value="TreeGrafter"/>
</dbReference>
<dbReference type="GO" id="GO:0005886">
    <property type="term" value="C:plasma membrane"/>
    <property type="evidence" value="ECO:0007669"/>
    <property type="project" value="UniProtKB-SubCell"/>
</dbReference>
<dbReference type="Proteomes" id="UP000449710">
    <property type="component" value="Unassembled WGS sequence"/>
</dbReference>
<evidence type="ECO:0000256" key="5">
    <source>
        <dbReference type="ARBA" id="ARBA00022692"/>
    </source>
</evidence>
<evidence type="ECO:0000256" key="3">
    <source>
        <dbReference type="ARBA" id="ARBA00022448"/>
    </source>
</evidence>
<feature type="transmembrane region" description="Helical" evidence="8">
    <location>
        <begin position="271"/>
        <end position="294"/>
    </location>
</feature>
<feature type="transmembrane region" description="Helical" evidence="8">
    <location>
        <begin position="73"/>
        <end position="92"/>
    </location>
</feature>
<keyword evidence="6 8" id="KW-1133">Transmembrane helix</keyword>
<comment type="caution">
    <text evidence="9">The sequence shown here is derived from an EMBL/GenBank/DDBJ whole genome shotgun (WGS) entry which is preliminary data.</text>
</comment>
<feature type="transmembrane region" description="Helical" evidence="8">
    <location>
        <begin position="35"/>
        <end position="53"/>
    </location>
</feature>
<organism evidence="9 10">
    <name type="scientific">Isachenkonia alkalipeptolytica</name>
    <dbReference type="NCBI Taxonomy" id="2565777"/>
    <lineage>
        <taxon>Bacteria</taxon>
        <taxon>Bacillati</taxon>
        <taxon>Bacillota</taxon>
        <taxon>Clostridia</taxon>
        <taxon>Eubacteriales</taxon>
        <taxon>Clostridiaceae</taxon>
        <taxon>Isachenkonia</taxon>
    </lineage>
</organism>
<keyword evidence="5 8" id="KW-0812">Transmembrane</keyword>
<evidence type="ECO:0000313" key="10">
    <source>
        <dbReference type="Proteomes" id="UP000449710"/>
    </source>
</evidence>
<keyword evidence="7 8" id="KW-0472">Membrane</keyword>
<feature type="transmembrane region" description="Helical" evidence="8">
    <location>
        <begin position="314"/>
        <end position="345"/>
    </location>
</feature>
<feature type="transmembrane region" description="Helical" evidence="8">
    <location>
        <begin position="159"/>
        <end position="181"/>
    </location>
</feature>
<dbReference type="Pfam" id="PF01594">
    <property type="entry name" value="AI-2E_transport"/>
    <property type="match status" value="1"/>
</dbReference>
<accession>A0AA43XLI6</accession>
<evidence type="ECO:0000256" key="6">
    <source>
        <dbReference type="ARBA" id="ARBA00022989"/>
    </source>
</evidence>
<dbReference type="AlphaFoldDB" id="A0AA43XLI6"/>
<comment type="subcellular location">
    <subcellularLocation>
        <location evidence="1">Cell membrane</location>
        <topology evidence="1">Multi-pass membrane protein</topology>
    </subcellularLocation>
</comment>
<protein>
    <submittedName>
        <fullName evidence="9">AI-2E family transporter</fullName>
    </submittedName>
</protein>
<dbReference type="RefSeq" id="WP_160721071.1">
    <property type="nucleotide sequence ID" value="NZ_SUMG01000008.1"/>
</dbReference>